<evidence type="ECO:0000313" key="4">
    <source>
        <dbReference type="Proteomes" id="UP001153404"/>
    </source>
</evidence>
<dbReference type="RefSeq" id="WP_277534816.1">
    <property type="nucleotide sequence ID" value="NZ_JAPDIA010000007.1"/>
</dbReference>
<dbReference type="InterPro" id="IPR026045">
    <property type="entry name" value="Ferric-bd"/>
</dbReference>
<dbReference type="Pfam" id="PF13343">
    <property type="entry name" value="SBP_bac_6"/>
    <property type="match status" value="1"/>
</dbReference>
<reference evidence="3" key="1">
    <citation type="submission" date="2022-10" db="EMBL/GenBank/DDBJ databases">
        <title>Comparative genomic analysis of Cohnella hashimotonis sp. nov., isolated from the International Space Station.</title>
        <authorList>
            <person name="Simpson A."/>
            <person name="Venkateswaran K."/>
        </authorList>
    </citation>
    <scope>NUCLEOTIDE SEQUENCE</scope>
    <source>
        <strain evidence="3">DSM 28161</strain>
    </source>
</reference>
<sequence length="382" mass="39820">MNLTHHRKLAALALVGLSLTAAGCGNANNNNNAGAAAATASDSAAPSSAAASPSATAVASPSESASASTPAGNGETLTVYLNDFDDIVKPMFEAQTGYKLNIVSGNGAEIMSRIEAEKGNPHWDVVWMDAMPSIEGLGKAGQLLEGWEPAAAAGLTDFAKTFVPANKAYYPTGAHAAGVIVYNTKSFGAADAPKRWADLADAKYKGTVGMADPAVAAPAYPFVSWFFQDKGIEGGQSYFDGVFKNGAHVYPKNPNVAKALTGGEIKVAALQESNAYTLKNDGEPIEIVWPEEGAPASVRVAAIQKNSAHQDAAKAFVAFLLDPKTQQALIDQGDESYFEPSVAGVTVKADRNPSAKLVAADASWASEHEAEIKQWFADRSVK</sequence>
<proteinExistence type="predicted"/>
<dbReference type="PIRSF" id="PIRSF002825">
    <property type="entry name" value="CfbpA"/>
    <property type="match status" value="1"/>
</dbReference>
<feature type="signal peptide" evidence="2">
    <location>
        <begin position="1"/>
        <end position="27"/>
    </location>
</feature>
<dbReference type="EMBL" id="JAPDIA010000007">
    <property type="protein sequence ID" value="MDG0811918.1"/>
    <property type="molecule type" value="Genomic_DNA"/>
</dbReference>
<dbReference type="Gene3D" id="3.40.190.10">
    <property type="entry name" value="Periplasmic binding protein-like II"/>
    <property type="match status" value="2"/>
</dbReference>
<dbReference type="CDD" id="cd13547">
    <property type="entry name" value="PBP2_Fbp_like_2"/>
    <property type="match status" value="1"/>
</dbReference>
<name>A0A9X4QV03_9BACL</name>
<evidence type="ECO:0000256" key="2">
    <source>
        <dbReference type="SAM" id="SignalP"/>
    </source>
</evidence>
<organism evidence="3 4">
    <name type="scientific">Cohnella rhizosphaerae</name>
    <dbReference type="NCBI Taxonomy" id="1457232"/>
    <lineage>
        <taxon>Bacteria</taxon>
        <taxon>Bacillati</taxon>
        <taxon>Bacillota</taxon>
        <taxon>Bacilli</taxon>
        <taxon>Bacillales</taxon>
        <taxon>Paenibacillaceae</taxon>
        <taxon>Cohnella</taxon>
    </lineage>
</organism>
<accession>A0A9X4QV03</accession>
<dbReference type="SUPFAM" id="SSF53850">
    <property type="entry name" value="Periplasmic binding protein-like II"/>
    <property type="match status" value="1"/>
</dbReference>
<keyword evidence="4" id="KW-1185">Reference proteome</keyword>
<evidence type="ECO:0000313" key="3">
    <source>
        <dbReference type="EMBL" id="MDG0811918.1"/>
    </source>
</evidence>
<dbReference type="PROSITE" id="PS51257">
    <property type="entry name" value="PROKAR_LIPOPROTEIN"/>
    <property type="match status" value="1"/>
</dbReference>
<dbReference type="PANTHER" id="PTHR30006">
    <property type="entry name" value="THIAMINE-BINDING PERIPLASMIC PROTEIN-RELATED"/>
    <property type="match status" value="1"/>
</dbReference>
<evidence type="ECO:0000256" key="1">
    <source>
        <dbReference type="ARBA" id="ARBA00022729"/>
    </source>
</evidence>
<dbReference type="Proteomes" id="UP001153404">
    <property type="component" value="Unassembled WGS sequence"/>
</dbReference>
<keyword evidence="1 2" id="KW-0732">Signal</keyword>
<protein>
    <submittedName>
        <fullName evidence="3">ABC transporter substrate-binding protein</fullName>
    </submittedName>
</protein>
<dbReference type="AlphaFoldDB" id="A0A9X4QV03"/>
<feature type="chain" id="PRO_5040947451" evidence="2">
    <location>
        <begin position="28"/>
        <end position="382"/>
    </location>
</feature>
<comment type="caution">
    <text evidence="3">The sequence shown here is derived from an EMBL/GenBank/DDBJ whole genome shotgun (WGS) entry which is preliminary data.</text>
</comment>
<gene>
    <name evidence="3" type="ORF">OMP40_23005</name>
</gene>